<dbReference type="InterPro" id="IPR018164">
    <property type="entry name" value="Ala-tRNA-synth_IIc_N"/>
</dbReference>
<dbReference type="STRING" id="1801992.A2Y98_01255"/>
<name>A0A1G2F644_9BACT</name>
<dbReference type="EMBL" id="MHMW01000028">
    <property type="protein sequence ID" value="OGZ33544.1"/>
    <property type="molecule type" value="Genomic_DNA"/>
</dbReference>
<dbReference type="Proteomes" id="UP000179099">
    <property type="component" value="Unassembled WGS sequence"/>
</dbReference>
<organism evidence="2 3">
    <name type="scientific">Candidatus Portnoybacteria bacterium RBG_19FT_COMBO_36_7</name>
    <dbReference type="NCBI Taxonomy" id="1801992"/>
    <lineage>
        <taxon>Bacteria</taxon>
        <taxon>Candidatus Portnoyibacteriota</taxon>
    </lineage>
</organism>
<dbReference type="AlphaFoldDB" id="A0A1G2F644"/>
<dbReference type="Pfam" id="PF01411">
    <property type="entry name" value="tRNA-synt_2c"/>
    <property type="match status" value="1"/>
</dbReference>
<evidence type="ECO:0000259" key="1">
    <source>
        <dbReference type="Pfam" id="PF01411"/>
    </source>
</evidence>
<dbReference type="GO" id="GO:0004813">
    <property type="term" value="F:alanine-tRNA ligase activity"/>
    <property type="evidence" value="ECO:0007669"/>
    <property type="project" value="InterPro"/>
</dbReference>
<dbReference type="GO" id="GO:0005524">
    <property type="term" value="F:ATP binding"/>
    <property type="evidence" value="ECO:0007669"/>
    <property type="project" value="InterPro"/>
</dbReference>
<reference evidence="2 3" key="1">
    <citation type="journal article" date="2016" name="Nat. Commun.">
        <title>Thousands of microbial genomes shed light on interconnected biogeochemical processes in an aquifer system.</title>
        <authorList>
            <person name="Anantharaman K."/>
            <person name="Brown C.T."/>
            <person name="Hug L.A."/>
            <person name="Sharon I."/>
            <person name="Castelle C.J."/>
            <person name="Probst A.J."/>
            <person name="Thomas B.C."/>
            <person name="Singh A."/>
            <person name="Wilkins M.J."/>
            <person name="Karaoz U."/>
            <person name="Brodie E.L."/>
            <person name="Williams K.H."/>
            <person name="Hubbard S.S."/>
            <person name="Banfield J.F."/>
        </authorList>
    </citation>
    <scope>NUCLEOTIDE SEQUENCE [LARGE SCALE GENOMIC DNA]</scope>
</reference>
<dbReference type="SUPFAM" id="SSF55681">
    <property type="entry name" value="Class II aaRS and biotin synthetases"/>
    <property type="match status" value="1"/>
</dbReference>
<dbReference type="GO" id="GO:0006419">
    <property type="term" value="P:alanyl-tRNA aminoacylation"/>
    <property type="evidence" value="ECO:0007669"/>
    <property type="project" value="InterPro"/>
</dbReference>
<dbReference type="Gene3D" id="3.30.930.10">
    <property type="entry name" value="Bira Bifunctional Protein, Domain 2"/>
    <property type="match status" value="1"/>
</dbReference>
<protein>
    <recommendedName>
        <fullName evidence="1">Alanyl-tRNA synthetase class IIc N-terminal domain-containing protein</fullName>
    </recommendedName>
</protein>
<sequence length="394" mass="45029">MENFEHVKKEGNLPEEFEQGEIFKYQEFIKQTYIESFSEKNFSVHESIDLVAGKTDSSILFIGSTISALKPLYMNNEIPPNGVVINQPCIRTHNLKNIYSEQSNKGNTFFNLMGGMSEADRFSDIYKLSLQYFIESLNINRDRLFIRATSEDKDILENLKSEKDHPELELDGRQPDYYRWRYGIKGVSGRGIALAIRNAVNQKESMTLGNIIIMESDDHPKTVQWGYGVESIISGIYNKDRAIEGSLISQVVPYEIGLKSKFADALAAVIEMYNSGLKPNNRGAASYLKAYLRGMSYLINKLNIEKNTLKEYVSEYCKLRNINDAGFIYDEIVNGINDHDDSVNKMVQALKEKYLSETKKITNSKKAVNKLSNKYRIHPEEVVIIIDNLFAKKD</sequence>
<evidence type="ECO:0000313" key="3">
    <source>
        <dbReference type="Proteomes" id="UP000179099"/>
    </source>
</evidence>
<feature type="domain" description="Alanyl-tRNA synthetase class IIc N-terminal" evidence="1">
    <location>
        <begin position="29"/>
        <end position="161"/>
    </location>
</feature>
<proteinExistence type="predicted"/>
<dbReference type="InterPro" id="IPR045864">
    <property type="entry name" value="aa-tRNA-synth_II/BPL/LPL"/>
</dbReference>
<evidence type="ECO:0000313" key="2">
    <source>
        <dbReference type="EMBL" id="OGZ33544.1"/>
    </source>
</evidence>
<accession>A0A1G2F644</accession>
<gene>
    <name evidence="2" type="ORF">A2Y98_01255</name>
</gene>
<comment type="caution">
    <text evidence="2">The sequence shown here is derived from an EMBL/GenBank/DDBJ whole genome shotgun (WGS) entry which is preliminary data.</text>
</comment>